<organism evidence="6 7">
    <name type="scientific">Kaistella daneshvariae</name>
    <dbReference type="NCBI Taxonomy" id="2487074"/>
    <lineage>
        <taxon>Bacteria</taxon>
        <taxon>Pseudomonadati</taxon>
        <taxon>Bacteroidota</taxon>
        <taxon>Flavobacteriia</taxon>
        <taxon>Flavobacteriales</taxon>
        <taxon>Weeksellaceae</taxon>
        <taxon>Chryseobacterium group</taxon>
        <taxon>Kaistella</taxon>
    </lineage>
</organism>
<dbReference type="InterPro" id="IPR001845">
    <property type="entry name" value="HTH_ArsR_DNA-bd_dom"/>
</dbReference>
<dbReference type="CDD" id="cd00090">
    <property type="entry name" value="HTH_ARSR"/>
    <property type="match status" value="1"/>
</dbReference>
<proteinExistence type="predicted"/>
<dbReference type="EMBL" id="CP034158">
    <property type="protein sequence ID" value="AZI67739.1"/>
    <property type="molecule type" value="Genomic_DNA"/>
</dbReference>
<dbReference type="EMBL" id="RJUG01000002">
    <property type="protein sequence ID" value="ROI09975.1"/>
    <property type="molecule type" value="Genomic_DNA"/>
</dbReference>
<keyword evidence="2" id="KW-0238">DNA-binding</keyword>
<keyword evidence="3" id="KW-0804">Transcription</keyword>
<evidence type="ECO:0000313" key="6">
    <source>
        <dbReference type="EMBL" id="ROI09975.1"/>
    </source>
</evidence>
<keyword evidence="8" id="KW-1185">Reference proteome</keyword>
<name>A0A3N0WYD3_9FLAO</name>
<dbReference type="InterPro" id="IPR011991">
    <property type="entry name" value="ArsR-like_HTH"/>
</dbReference>
<dbReference type="PANTHER" id="PTHR33154">
    <property type="entry name" value="TRANSCRIPTIONAL REGULATOR, ARSR FAMILY"/>
    <property type="match status" value="1"/>
</dbReference>
<dbReference type="InterPro" id="IPR036388">
    <property type="entry name" value="WH-like_DNA-bd_sf"/>
</dbReference>
<evidence type="ECO:0000313" key="5">
    <source>
        <dbReference type="EMBL" id="AZI67739.1"/>
    </source>
</evidence>
<evidence type="ECO:0000256" key="2">
    <source>
        <dbReference type="ARBA" id="ARBA00023125"/>
    </source>
</evidence>
<evidence type="ECO:0000256" key="3">
    <source>
        <dbReference type="ARBA" id="ARBA00023163"/>
    </source>
</evidence>
<dbReference type="SUPFAM" id="SSF46785">
    <property type="entry name" value="Winged helix' DNA-binding domain"/>
    <property type="match status" value="1"/>
</dbReference>
<reference evidence="5 8" key="3">
    <citation type="submission" date="2018-11" db="EMBL/GenBank/DDBJ databases">
        <title>Proposal to divide the Flavobacteriaceae and reorganize its genera based on Amino Acid Identity values calculated from whole genome sequences.</title>
        <authorList>
            <person name="Nicholson A.C."/>
            <person name="Gulvik C.A."/>
            <person name="Whitney A.M."/>
            <person name="Humrighouse B.W."/>
            <person name="Bell M."/>
            <person name="Holmes B."/>
            <person name="Steigerwalt A.G."/>
            <person name="Villarma A."/>
            <person name="Sheth M."/>
            <person name="Batra D."/>
            <person name="Pryor J."/>
            <person name="Bernardet J.-F."/>
            <person name="Hugo C."/>
            <person name="Kampfer P."/>
            <person name="Newman J.D."/>
            <person name="McQuiston J.R."/>
        </authorList>
    </citation>
    <scope>NUCLEOTIDE SEQUENCE [LARGE SCALE GENOMIC DNA]</scope>
    <source>
        <strain evidence="5 8">H3001</strain>
    </source>
</reference>
<dbReference type="GO" id="GO:0003677">
    <property type="term" value="F:DNA binding"/>
    <property type="evidence" value="ECO:0007669"/>
    <property type="project" value="UniProtKB-KW"/>
</dbReference>
<dbReference type="RefSeq" id="WP_123265223.1">
    <property type="nucleotide sequence ID" value="NZ_CBCRWA010000001.1"/>
</dbReference>
<evidence type="ECO:0000259" key="4">
    <source>
        <dbReference type="PROSITE" id="PS50987"/>
    </source>
</evidence>
<gene>
    <name evidence="6" type="ORF">EGI11_04260</name>
    <name evidence="5" type="ORF">EIB71_08705</name>
</gene>
<protein>
    <submittedName>
        <fullName evidence="5 6">Transcriptional regulator</fullName>
    </submittedName>
</protein>
<dbReference type="Proteomes" id="UP000274483">
    <property type="component" value="Chromosome"/>
</dbReference>
<evidence type="ECO:0000313" key="7">
    <source>
        <dbReference type="Proteomes" id="UP000270224"/>
    </source>
</evidence>
<dbReference type="InterPro" id="IPR051081">
    <property type="entry name" value="HTH_MetalResp_TranReg"/>
</dbReference>
<dbReference type="NCBIfam" id="NF033788">
    <property type="entry name" value="HTH_metalloreg"/>
    <property type="match status" value="1"/>
</dbReference>
<dbReference type="Pfam" id="PF01022">
    <property type="entry name" value="HTH_5"/>
    <property type="match status" value="1"/>
</dbReference>
<sequence length="109" mass="12014">MGATKTEHFSEEQNEMAIIAKALGHPARIAILEHLLKVNECICGDLVAELPLAQPTVSQHLKEMKNAKIIKGNIEGNSVCYCIDETTVEKLHQYFKGITSKLSEKSSCC</sequence>
<dbReference type="PROSITE" id="PS50987">
    <property type="entry name" value="HTH_ARSR_2"/>
    <property type="match status" value="1"/>
</dbReference>
<reference evidence="6" key="1">
    <citation type="submission" date="2018-11" db="EMBL/GenBank/DDBJ databases">
        <title>Proposal to divide the Flavobacteriaceae and reorganize its genera based on Amino Acid Identity values calculated from whole genome sequences.</title>
        <authorList>
            <person name="Nicholson A.C."/>
            <person name="Gulvik C.A."/>
            <person name="Whitney A.M."/>
            <person name="Humrighouse B.W."/>
            <person name="Bell M."/>
            <person name="Holmes B."/>
            <person name="Steigerwalt A."/>
            <person name="Villarma A."/>
            <person name="Sheth M."/>
            <person name="Batra D."/>
            <person name="Pryor J."/>
            <person name="Bernardet J.-F."/>
            <person name="Hugo C."/>
            <person name="Kampfer P."/>
            <person name="Newman J."/>
            <person name="Mcquiston J.R."/>
        </authorList>
    </citation>
    <scope>NUCLEOTIDE SEQUENCE</scope>
    <source>
        <strain evidence="6">H3056</strain>
    </source>
</reference>
<feature type="domain" description="HTH arsR-type" evidence="4">
    <location>
        <begin position="8"/>
        <end position="103"/>
    </location>
</feature>
<dbReference type="Proteomes" id="UP000270224">
    <property type="component" value="Unassembled WGS sequence"/>
</dbReference>
<dbReference type="Gene3D" id="1.10.10.10">
    <property type="entry name" value="Winged helix-like DNA-binding domain superfamily/Winged helix DNA-binding domain"/>
    <property type="match status" value="1"/>
</dbReference>
<keyword evidence="1" id="KW-0805">Transcription regulation</keyword>
<reference evidence="7" key="2">
    <citation type="submission" date="2018-11" db="EMBL/GenBank/DDBJ databases">
        <title>Proposal to divide the Flavobacteriaceae and reorganize its genera based on Amino Acid Identity values calculated from whole genome sequences.</title>
        <authorList>
            <person name="Nicholson A.C."/>
            <person name="Gulvik C.A."/>
            <person name="Whitney A.M."/>
            <person name="Humrighouse B.W."/>
            <person name="Bell M."/>
            <person name="Holmens B."/>
            <person name="Steigerwalt A."/>
            <person name="Villarma A."/>
            <person name="Sheth M."/>
            <person name="Batra D."/>
            <person name="Pryor J."/>
            <person name="Bernardet J.-F."/>
            <person name="Hugo C."/>
            <person name="Kampfer P."/>
            <person name="Newman J."/>
            <person name="Mcquiston J.R."/>
        </authorList>
    </citation>
    <scope>NUCLEOTIDE SEQUENCE [LARGE SCALE GENOMIC DNA]</scope>
    <source>
        <strain evidence="7">H3056</strain>
    </source>
</reference>
<dbReference type="OrthoDB" id="9800049at2"/>
<dbReference type="AlphaFoldDB" id="A0A3N0WYD3"/>
<dbReference type="PANTHER" id="PTHR33154:SF15">
    <property type="entry name" value="REGULATORY PROTEIN ARSR"/>
    <property type="match status" value="1"/>
</dbReference>
<evidence type="ECO:0000256" key="1">
    <source>
        <dbReference type="ARBA" id="ARBA00023015"/>
    </source>
</evidence>
<dbReference type="InterPro" id="IPR036390">
    <property type="entry name" value="WH_DNA-bd_sf"/>
</dbReference>
<evidence type="ECO:0000313" key="8">
    <source>
        <dbReference type="Proteomes" id="UP000274483"/>
    </source>
</evidence>
<accession>A0A3N0WYD3</accession>
<dbReference type="SMART" id="SM00418">
    <property type="entry name" value="HTH_ARSR"/>
    <property type="match status" value="1"/>
</dbReference>
<dbReference type="PRINTS" id="PR00778">
    <property type="entry name" value="HTHARSR"/>
</dbReference>
<dbReference type="GO" id="GO:0003700">
    <property type="term" value="F:DNA-binding transcription factor activity"/>
    <property type="evidence" value="ECO:0007669"/>
    <property type="project" value="InterPro"/>
</dbReference>